<evidence type="ECO:0000313" key="1">
    <source>
        <dbReference type="EMBL" id="GEP12658.1"/>
    </source>
</evidence>
<dbReference type="EMBL" id="BJZV01000057">
    <property type="protein sequence ID" value="GEP12658.1"/>
    <property type="molecule type" value="Genomic_DNA"/>
</dbReference>
<dbReference type="Proteomes" id="UP000321750">
    <property type="component" value="Unassembled WGS sequence"/>
</dbReference>
<dbReference type="AlphaFoldDB" id="A0A512JRS4"/>
<gene>
    <name evidence="1" type="ORF">MGN01_45030</name>
</gene>
<protein>
    <submittedName>
        <fullName evidence="1">Uncharacterized protein</fullName>
    </submittedName>
</protein>
<comment type="caution">
    <text evidence="1">The sequence shown here is derived from an EMBL/GenBank/DDBJ whole genome shotgun (WGS) entry which is preliminary data.</text>
</comment>
<name>A0A512JRS4_9HYPH</name>
<keyword evidence="2" id="KW-1185">Reference proteome</keyword>
<accession>A0A512JRS4</accession>
<organism evidence="1 2">
    <name type="scientific">Methylobacterium gnaphalii</name>
    <dbReference type="NCBI Taxonomy" id="1010610"/>
    <lineage>
        <taxon>Bacteria</taxon>
        <taxon>Pseudomonadati</taxon>
        <taxon>Pseudomonadota</taxon>
        <taxon>Alphaproteobacteria</taxon>
        <taxon>Hyphomicrobiales</taxon>
        <taxon>Methylobacteriaceae</taxon>
        <taxon>Methylobacterium</taxon>
    </lineage>
</organism>
<evidence type="ECO:0000313" key="2">
    <source>
        <dbReference type="Proteomes" id="UP000321750"/>
    </source>
</evidence>
<sequence length="76" mass="8430">MTLQAAVQAGAGQMRKGRLKRVEAVVERQQGVPPEGDNDRLVSRLSTLERGSFGPIRASVLVWRQRHFCTVEGLMP</sequence>
<proteinExistence type="predicted"/>
<reference evidence="1 2" key="1">
    <citation type="submission" date="2019-07" db="EMBL/GenBank/DDBJ databases">
        <title>Whole genome shotgun sequence of Methylobacterium gnaphalii NBRC 107716.</title>
        <authorList>
            <person name="Hosoyama A."/>
            <person name="Uohara A."/>
            <person name="Ohji S."/>
            <person name="Ichikawa N."/>
        </authorList>
    </citation>
    <scope>NUCLEOTIDE SEQUENCE [LARGE SCALE GENOMIC DNA]</scope>
    <source>
        <strain evidence="1 2">NBRC 107716</strain>
    </source>
</reference>